<feature type="transmembrane region" description="Helical" evidence="5">
    <location>
        <begin position="222"/>
        <end position="239"/>
    </location>
</feature>
<dbReference type="Pfam" id="PF04893">
    <property type="entry name" value="Yip1"/>
    <property type="match status" value="1"/>
</dbReference>
<sequence>MSEFNDRQTEELILEEQSNIRPKMGHLQRVIGIFTKPQEVIEDINRSPKLLVPMLLVAIVTALVTFTSYDTLLETTRMAMVNAARTQGQDIPLDGFAGLSQTMATASVALSGVGIIVVSLVSALILHGVSTFMNGEGSIKKIWSASLYIYFIPLLGSLIAGLVSMVLNLDFLTFSPAILLSSDQLGKPLYSLLATFDVFNIWRIGVMILAVKTIEVFSTKRASIVVISITVLGVLFQIVPNLGK</sequence>
<evidence type="ECO:0000313" key="8">
    <source>
        <dbReference type="Proteomes" id="UP000614200"/>
    </source>
</evidence>
<feature type="transmembrane region" description="Helical" evidence="5">
    <location>
        <begin position="103"/>
        <end position="126"/>
    </location>
</feature>
<evidence type="ECO:0000256" key="4">
    <source>
        <dbReference type="ARBA" id="ARBA00023136"/>
    </source>
</evidence>
<evidence type="ECO:0000259" key="6">
    <source>
        <dbReference type="Pfam" id="PF04893"/>
    </source>
</evidence>
<feature type="transmembrane region" description="Helical" evidence="5">
    <location>
        <begin position="50"/>
        <end position="69"/>
    </location>
</feature>
<keyword evidence="4 5" id="KW-0472">Membrane</keyword>
<reference evidence="7 8" key="1">
    <citation type="submission" date="2020-11" db="EMBL/GenBank/DDBJ databases">
        <title>Fusibacter basophilias sp. nov.</title>
        <authorList>
            <person name="Qiu D."/>
        </authorList>
    </citation>
    <scope>NUCLEOTIDE SEQUENCE [LARGE SCALE GENOMIC DNA]</scope>
    <source>
        <strain evidence="7 8">Q10-2</strain>
    </source>
</reference>
<dbReference type="EMBL" id="JADKNH010000004">
    <property type="protein sequence ID" value="MBF4693188.1"/>
    <property type="molecule type" value="Genomic_DNA"/>
</dbReference>
<comment type="caution">
    <text evidence="7">The sequence shown here is derived from an EMBL/GenBank/DDBJ whole genome shotgun (WGS) entry which is preliminary data.</text>
</comment>
<dbReference type="RefSeq" id="WP_194701415.1">
    <property type="nucleotide sequence ID" value="NZ_JADKNH010000004.1"/>
</dbReference>
<keyword evidence="2 5" id="KW-0812">Transmembrane</keyword>
<gene>
    <name evidence="7" type="ORF">ISU02_08650</name>
</gene>
<feature type="domain" description="Yip1" evidence="6">
    <location>
        <begin position="31"/>
        <end position="236"/>
    </location>
</feature>
<dbReference type="Proteomes" id="UP000614200">
    <property type="component" value="Unassembled WGS sequence"/>
</dbReference>
<evidence type="ECO:0000256" key="1">
    <source>
        <dbReference type="ARBA" id="ARBA00004141"/>
    </source>
</evidence>
<accession>A0ABR9ZRV5</accession>
<proteinExistence type="predicted"/>
<dbReference type="InterPro" id="IPR006977">
    <property type="entry name" value="Yip1_dom"/>
</dbReference>
<evidence type="ECO:0000313" key="7">
    <source>
        <dbReference type="EMBL" id="MBF4693188.1"/>
    </source>
</evidence>
<keyword evidence="3 5" id="KW-1133">Transmembrane helix</keyword>
<name>A0ABR9ZRV5_9FIRM</name>
<organism evidence="7 8">
    <name type="scientific">Fusibacter ferrireducens</name>
    <dbReference type="NCBI Taxonomy" id="2785058"/>
    <lineage>
        <taxon>Bacteria</taxon>
        <taxon>Bacillati</taxon>
        <taxon>Bacillota</taxon>
        <taxon>Clostridia</taxon>
        <taxon>Eubacteriales</taxon>
        <taxon>Eubacteriales Family XII. Incertae Sedis</taxon>
        <taxon>Fusibacter</taxon>
    </lineage>
</organism>
<keyword evidence="8" id="KW-1185">Reference proteome</keyword>
<feature type="transmembrane region" description="Helical" evidence="5">
    <location>
        <begin position="189"/>
        <end position="210"/>
    </location>
</feature>
<protein>
    <submittedName>
        <fullName evidence="7">YIP1 family protein</fullName>
    </submittedName>
</protein>
<feature type="transmembrane region" description="Helical" evidence="5">
    <location>
        <begin position="147"/>
        <end position="169"/>
    </location>
</feature>
<evidence type="ECO:0000256" key="5">
    <source>
        <dbReference type="SAM" id="Phobius"/>
    </source>
</evidence>
<comment type="subcellular location">
    <subcellularLocation>
        <location evidence="1">Membrane</location>
        <topology evidence="1">Multi-pass membrane protein</topology>
    </subcellularLocation>
</comment>
<evidence type="ECO:0000256" key="2">
    <source>
        <dbReference type="ARBA" id="ARBA00022692"/>
    </source>
</evidence>
<evidence type="ECO:0000256" key="3">
    <source>
        <dbReference type="ARBA" id="ARBA00022989"/>
    </source>
</evidence>